<evidence type="ECO:0000256" key="4">
    <source>
        <dbReference type="ARBA" id="ARBA00022833"/>
    </source>
</evidence>
<dbReference type="SUPFAM" id="SSF46565">
    <property type="entry name" value="Chaperone J-domain"/>
    <property type="match status" value="1"/>
</dbReference>
<keyword evidence="8" id="KW-1185">Reference proteome</keyword>
<dbReference type="InterPro" id="IPR008971">
    <property type="entry name" value="HSP40/DnaJ_pept-bd"/>
</dbReference>
<dbReference type="PROSITE" id="PS50076">
    <property type="entry name" value="DNAJ_2"/>
    <property type="match status" value="1"/>
</dbReference>
<dbReference type="InterPro" id="IPR036869">
    <property type="entry name" value="J_dom_sf"/>
</dbReference>
<dbReference type="CDD" id="cd10747">
    <property type="entry name" value="DnaJ_C"/>
    <property type="match status" value="1"/>
</dbReference>
<dbReference type="Pfam" id="PF01556">
    <property type="entry name" value="DnaJ_C"/>
    <property type="match status" value="1"/>
</dbReference>
<accession>A0A068NTG8</accession>
<evidence type="ECO:0000256" key="3">
    <source>
        <dbReference type="ARBA" id="ARBA00022771"/>
    </source>
</evidence>
<dbReference type="KEGG" id="fgi:OP10G_3480"/>
<evidence type="ECO:0000256" key="1">
    <source>
        <dbReference type="ARBA" id="ARBA00022723"/>
    </source>
</evidence>
<keyword evidence="2" id="KW-0677">Repeat</keyword>
<dbReference type="RefSeq" id="WP_025229218.1">
    <property type="nucleotide sequence ID" value="NZ_CP007139.1"/>
</dbReference>
<protein>
    <submittedName>
        <fullName evidence="7">Chaperone protein DnaJ</fullName>
    </submittedName>
</protein>
<keyword evidence="3" id="KW-0863">Zinc-finger</keyword>
<dbReference type="PANTHER" id="PTHR43096">
    <property type="entry name" value="DNAJ HOMOLOG 1, MITOCHONDRIAL-RELATED"/>
    <property type="match status" value="1"/>
</dbReference>
<dbReference type="EMBL" id="CP007139">
    <property type="protein sequence ID" value="AIE86848.1"/>
    <property type="molecule type" value="Genomic_DNA"/>
</dbReference>
<evidence type="ECO:0000259" key="6">
    <source>
        <dbReference type="PROSITE" id="PS50076"/>
    </source>
</evidence>
<dbReference type="STRING" id="661478.OP10G_3480"/>
<keyword evidence="1" id="KW-0479">Metal-binding</keyword>
<evidence type="ECO:0000256" key="5">
    <source>
        <dbReference type="ARBA" id="ARBA00023186"/>
    </source>
</evidence>
<dbReference type="InterPro" id="IPR002939">
    <property type="entry name" value="DnaJ_C"/>
</dbReference>
<dbReference type="GO" id="GO:0008270">
    <property type="term" value="F:zinc ion binding"/>
    <property type="evidence" value="ECO:0007669"/>
    <property type="project" value="UniProtKB-KW"/>
</dbReference>
<dbReference type="InterPro" id="IPR001623">
    <property type="entry name" value="DnaJ_domain"/>
</dbReference>
<dbReference type="SMART" id="SM00271">
    <property type="entry name" value="DnaJ"/>
    <property type="match status" value="1"/>
</dbReference>
<dbReference type="Proteomes" id="UP000027982">
    <property type="component" value="Chromosome"/>
</dbReference>
<dbReference type="GO" id="GO:0051082">
    <property type="term" value="F:unfolded protein binding"/>
    <property type="evidence" value="ECO:0007669"/>
    <property type="project" value="InterPro"/>
</dbReference>
<keyword evidence="5" id="KW-0143">Chaperone</keyword>
<dbReference type="Pfam" id="PF00226">
    <property type="entry name" value="DnaJ"/>
    <property type="match status" value="1"/>
</dbReference>
<dbReference type="FunFam" id="2.60.260.20:FF:000005">
    <property type="entry name" value="Chaperone protein dnaJ 1, mitochondrial"/>
    <property type="match status" value="1"/>
</dbReference>
<reference evidence="7 8" key="1">
    <citation type="journal article" date="2014" name="PLoS ONE">
        <title>The first complete genome sequence of the class fimbriimonadia in the phylum armatimonadetes.</title>
        <authorList>
            <person name="Hu Z.Y."/>
            <person name="Wang Y.Z."/>
            <person name="Im W.T."/>
            <person name="Wang S.Y."/>
            <person name="Zhao G.P."/>
            <person name="Zheng H.J."/>
            <person name="Quan Z.X."/>
        </authorList>
    </citation>
    <scope>NUCLEOTIDE SEQUENCE [LARGE SCALE GENOMIC DNA]</scope>
    <source>
        <strain evidence="7">Gsoil 348</strain>
    </source>
</reference>
<dbReference type="SUPFAM" id="SSF49493">
    <property type="entry name" value="HSP40/DnaJ peptide-binding domain"/>
    <property type="match status" value="2"/>
</dbReference>
<dbReference type="HOGENOM" id="CLU_017633_0_0_0"/>
<sequence length="311" mass="33604">MAKNYYDVLGVSKGAEEKDIKSAYRKLARKYHPDVNPNDKSAEAKFKEISEAYDVVGDPEKRKLYDQYGSNWEHAQNFGGAPGAGGDFEDAGGFHIGGGGGFETIFEQFFGGRRGGGIDFQDLESSQPRDVEKVVEIPLEEIDQGSKRTLTYQTMDAKRTPNGISTVPTTKKVEVKIPAGISDGKKLRVPGKGAAGANGKAGDLYVVIKWAEHPQFAPKGEQLEVEVPVNYATAALGGEIRVPTLRSSVTMKIPEGTQSGQVFRLGGQGIARLNGGRGDLMAKVKISVPKHPSLKERELLKQIAELDKVSA</sequence>
<dbReference type="AlphaFoldDB" id="A0A068NTG8"/>
<dbReference type="Gene3D" id="2.60.260.20">
    <property type="entry name" value="Urease metallochaperone UreE, N-terminal domain"/>
    <property type="match status" value="2"/>
</dbReference>
<dbReference type="PANTHER" id="PTHR43096:SF52">
    <property type="entry name" value="DNAJ HOMOLOG 1, MITOCHONDRIAL-RELATED"/>
    <property type="match status" value="1"/>
</dbReference>
<organism evidence="7 8">
    <name type="scientific">Fimbriimonas ginsengisoli Gsoil 348</name>
    <dbReference type="NCBI Taxonomy" id="661478"/>
    <lineage>
        <taxon>Bacteria</taxon>
        <taxon>Bacillati</taxon>
        <taxon>Armatimonadota</taxon>
        <taxon>Fimbriimonadia</taxon>
        <taxon>Fimbriimonadales</taxon>
        <taxon>Fimbriimonadaceae</taxon>
        <taxon>Fimbriimonas</taxon>
    </lineage>
</organism>
<dbReference type="OrthoDB" id="9779889at2"/>
<name>A0A068NTG8_FIMGI</name>
<proteinExistence type="predicted"/>
<dbReference type="eggNOG" id="COG0484">
    <property type="taxonomic scope" value="Bacteria"/>
</dbReference>
<dbReference type="Gene3D" id="1.10.287.110">
    <property type="entry name" value="DnaJ domain"/>
    <property type="match status" value="1"/>
</dbReference>
<gene>
    <name evidence="7" type="ORF">OP10G_3480</name>
</gene>
<dbReference type="PRINTS" id="PR00625">
    <property type="entry name" value="JDOMAIN"/>
</dbReference>
<evidence type="ECO:0000313" key="7">
    <source>
        <dbReference type="EMBL" id="AIE86848.1"/>
    </source>
</evidence>
<dbReference type="GO" id="GO:0042026">
    <property type="term" value="P:protein refolding"/>
    <property type="evidence" value="ECO:0007669"/>
    <property type="project" value="TreeGrafter"/>
</dbReference>
<feature type="domain" description="J" evidence="6">
    <location>
        <begin position="4"/>
        <end position="69"/>
    </location>
</feature>
<dbReference type="CDD" id="cd06257">
    <property type="entry name" value="DnaJ"/>
    <property type="match status" value="1"/>
</dbReference>
<evidence type="ECO:0000256" key="2">
    <source>
        <dbReference type="ARBA" id="ARBA00022737"/>
    </source>
</evidence>
<dbReference type="GO" id="GO:0005737">
    <property type="term" value="C:cytoplasm"/>
    <property type="evidence" value="ECO:0007669"/>
    <property type="project" value="TreeGrafter"/>
</dbReference>
<evidence type="ECO:0000313" key="8">
    <source>
        <dbReference type="Proteomes" id="UP000027982"/>
    </source>
</evidence>
<keyword evidence="4" id="KW-0862">Zinc</keyword>